<evidence type="ECO:0000313" key="4">
    <source>
        <dbReference type="EMBL" id="MCQ4770788.1"/>
    </source>
</evidence>
<dbReference type="GO" id="GO:0045437">
    <property type="term" value="F:uridine nucleosidase activity"/>
    <property type="evidence" value="ECO:0007669"/>
    <property type="project" value="UniProtKB-ARBA"/>
</dbReference>
<keyword evidence="1 4" id="KW-0378">Hydrolase</keyword>
<evidence type="ECO:0000313" key="5">
    <source>
        <dbReference type="Proteomes" id="UP001204562"/>
    </source>
</evidence>
<dbReference type="PANTHER" id="PTHR12304">
    <property type="entry name" value="INOSINE-URIDINE PREFERRING NUCLEOSIDE HYDROLASE"/>
    <property type="match status" value="1"/>
</dbReference>
<dbReference type="InterPro" id="IPR001910">
    <property type="entry name" value="Inosine/uridine_hydrolase_dom"/>
</dbReference>
<feature type="domain" description="Inosine/uridine-preferring nucleoside hydrolase" evidence="3">
    <location>
        <begin position="6"/>
        <end position="298"/>
    </location>
</feature>
<protein>
    <submittedName>
        <fullName evidence="4">Nucleoside hydrolase</fullName>
    </submittedName>
</protein>
<dbReference type="PANTHER" id="PTHR12304:SF4">
    <property type="entry name" value="URIDINE NUCLEOSIDASE"/>
    <property type="match status" value="1"/>
</dbReference>
<dbReference type="Pfam" id="PF01156">
    <property type="entry name" value="IU_nuc_hydro"/>
    <property type="match status" value="1"/>
</dbReference>
<name>A0AAW5JT57_9FIRM</name>
<accession>A0AAW5JT57</accession>
<organism evidence="4 5">
    <name type="scientific">Intestinimonas massiliensis</name>
    <name type="common">ex Afouda et al. 2020</name>
    <dbReference type="NCBI Taxonomy" id="1673721"/>
    <lineage>
        <taxon>Bacteria</taxon>
        <taxon>Bacillati</taxon>
        <taxon>Bacillota</taxon>
        <taxon>Clostridia</taxon>
        <taxon>Eubacteriales</taxon>
        <taxon>Intestinimonas</taxon>
    </lineage>
</organism>
<gene>
    <name evidence="4" type="ORF">NE579_09965</name>
</gene>
<dbReference type="InterPro" id="IPR023186">
    <property type="entry name" value="IUNH"/>
</dbReference>
<dbReference type="SUPFAM" id="SSF53590">
    <property type="entry name" value="Nucleoside hydrolase"/>
    <property type="match status" value="1"/>
</dbReference>
<dbReference type="GO" id="GO:0005829">
    <property type="term" value="C:cytosol"/>
    <property type="evidence" value="ECO:0007669"/>
    <property type="project" value="TreeGrafter"/>
</dbReference>
<proteinExistence type="predicted"/>
<comment type="caution">
    <text evidence="4">The sequence shown here is derived from an EMBL/GenBank/DDBJ whole genome shotgun (WGS) entry which is preliminary data.</text>
</comment>
<dbReference type="Gene3D" id="3.90.245.10">
    <property type="entry name" value="Ribonucleoside hydrolase-like"/>
    <property type="match status" value="1"/>
</dbReference>
<keyword evidence="2" id="KW-0326">Glycosidase</keyword>
<dbReference type="CDD" id="cd02651">
    <property type="entry name" value="nuc_hydro_IU_UC_XIUA"/>
    <property type="match status" value="1"/>
</dbReference>
<dbReference type="InterPro" id="IPR036452">
    <property type="entry name" value="Ribo_hydro-like"/>
</dbReference>
<evidence type="ECO:0000256" key="2">
    <source>
        <dbReference type="ARBA" id="ARBA00023295"/>
    </source>
</evidence>
<dbReference type="GO" id="GO:0006152">
    <property type="term" value="P:purine nucleoside catabolic process"/>
    <property type="evidence" value="ECO:0007669"/>
    <property type="project" value="TreeGrafter"/>
</dbReference>
<reference evidence="4" key="1">
    <citation type="submission" date="2022-06" db="EMBL/GenBank/DDBJ databases">
        <title>Isolation of gut microbiota from human fecal samples.</title>
        <authorList>
            <person name="Pamer E.G."/>
            <person name="Barat B."/>
            <person name="Waligurski E."/>
            <person name="Medina S."/>
            <person name="Paddock L."/>
            <person name="Mostad J."/>
        </authorList>
    </citation>
    <scope>NUCLEOTIDE SEQUENCE</scope>
    <source>
        <strain evidence="4">DFI.9.91</strain>
    </source>
</reference>
<dbReference type="RefSeq" id="WP_256304141.1">
    <property type="nucleotide sequence ID" value="NZ_JANFYS010000019.1"/>
</dbReference>
<dbReference type="EMBL" id="JANFYS010000019">
    <property type="protein sequence ID" value="MCQ4770788.1"/>
    <property type="molecule type" value="Genomic_DNA"/>
</dbReference>
<dbReference type="AlphaFoldDB" id="A0AAW5JT57"/>
<dbReference type="PROSITE" id="PS01247">
    <property type="entry name" value="IUNH"/>
    <property type="match status" value="1"/>
</dbReference>
<evidence type="ECO:0000256" key="1">
    <source>
        <dbReference type="ARBA" id="ARBA00022801"/>
    </source>
</evidence>
<dbReference type="Proteomes" id="UP001204562">
    <property type="component" value="Unassembled WGS sequence"/>
</dbReference>
<dbReference type="GO" id="GO:0008477">
    <property type="term" value="F:purine nucleosidase activity"/>
    <property type="evidence" value="ECO:0007669"/>
    <property type="project" value="TreeGrafter"/>
</dbReference>
<sequence length="318" mass="33656">MERRPVFIDCDPGIDDAVALMMAFQAAELDVRGISAVAGNVGLERTLGNALKIVELSGAAAPVYAGADRPMFGAPIAAEHFHGEDGLLGAELPAPVRMPEAGPAWEALRREAEAWGGALEVVATGPLTNLGIALSLYPELAGLVRCVTMMGGAAAFGNTTPAAEFNVLADPEAAELVFRSGIPVVMCGLDVTHSTYITAREVEKLAALGSVQARLAAYFMGSGIEENARQFRTGGAPLHDPCAMMYAIDRSLFASKPCWIGVERHGKVTRGKTVTDAYSDAKRTANARLVTGSDREGFICRMMELFAGYGSEMPDEKF</sequence>
<evidence type="ECO:0000259" key="3">
    <source>
        <dbReference type="Pfam" id="PF01156"/>
    </source>
</evidence>
<dbReference type="InterPro" id="IPR015910">
    <property type="entry name" value="I/U_nuclsd_hydro_CS"/>
</dbReference>